<accession>A0A917FXQ6</accession>
<dbReference type="PROSITE" id="PS00571">
    <property type="entry name" value="AMIDASES"/>
    <property type="match status" value="1"/>
</dbReference>
<dbReference type="GO" id="GO:0003824">
    <property type="term" value="F:catalytic activity"/>
    <property type="evidence" value="ECO:0007669"/>
    <property type="project" value="InterPro"/>
</dbReference>
<dbReference type="InterPro" id="IPR023631">
    <property type="entry name" value="Amidase_dom"/>
</dbReference>
<proteinExistence type="inferred from homology"/>
<dbReference type="PANTHER" id="PTHR11895">
    <property type="entry name" value="TRANSAMIDASE"/>
    <property type="match status" value="1"/>
</dbReference>
<keyword evidence="4" id="KW-1185">Reference proteome</keyword>
<dbReference type="Proteomes" id="UP000616608">
    <property type="component" value="Unassembled WGS sequence"/>
</dbReference>
<dbReference type="AlphaFoldDB" id="A0A917FXQ6"/>
<name>A0A917FXQ6_9BACI</name>
<organism evidence="3 4">
    <name type="scientific">Lysinibacillus alkalisoli</name>
    <dbReference type="NCBI Taxonomy" id="1911548"/>
    <lineage>
        <taxon>Bacteria</taxon>
        <taxon>Bacillati</taxon>
        <taxon>Bacillota</taxon>
        <taxon>Bacilli</taxon>
        <taxon>Bacillales</taxon>
        <taxon>Bacillaceae</taxon>
        <taxon>Lysinibacillus</taxon>
    </lineage>
</organism>
<reference evidence="3" key="2">
    <citation type="submission" date="2020-09" db="EMBL/GenBank/DDBJ databases">
        <authorList>
            <person name="Sun Q."/>
            <person name="Zhou Y."/>
        </authorList>
    </citation>
    <scope>NUCLEOTIDE SEQUENCE</scope>
    <source>
        <strain evidence="3">CGMCC 1.15760</strain>
    </source>
</reference>
<gene>
    <name evidence="3" type="ORF">GCM10007425_03180</name>
</gene>
<evidence type="ECO:0000259" key="2">
    <source>
        <dbReference type="Pfam" id="PF01425"/>
    </source>
</evidence>
<evidence type="ECO:0000313" key="3">
    <source>
        <dbReference type="EMBL" id="GGG12188.1"/>
    </source>
</evidence>
<dbReference type="Pfam" id="PF01425">
    <property type="entry name" value="Amidase"/>
    <property type="match status" value="1"/>
</dbReference>
<evidence type="ECO:0000313" key="4">
    <source>
        <dbReference type="Proteomes" id="UP000616608"/>
    </source>
</evidence>
<dbReference type="PANTHER" id="PTHR11895:SF7">
    <property type="entry name" value="GLUTAMYL-TRNA(GLN) AMIDOTRANSFERASE SUBUNIT A, MITOCHONDRIAL"/>
    <property type="match status" value="1"/>
</dbReference>
<dbReference type="InterPro" id="IPR020556">
    <property type="entry name" value="Amidase_CS"/>
</dbReference>
<comment type="similarity">
    <text evidence="1">Belongs to the amidase family.</text>
</comment>
<dbReference type="InterPro" id="IPR000120">
    <property type="entry name" value="Amidase"/>
</dbReference>
<dbReference type="SUPFAM" id="SSF75304">
    <property type="entry name" value="Amidase signature (AS) enzymes"/>
    <property type="match status" value="1"/>
</dbReference>
<dbReference type="RefSeq" id="WP_188613257.1">
    <property type="nucleotide sequence ID" value="NZ_BMJT01000001.1"/>
</dbReference>
<protein>
    <submittedName>
        <fullName evidence="3">Amidase</fullName>
    </submittedName>
</protein>
<dbReference type="InterPro" id="IPR036928">
    <property type="entry name" value="AS_sf"/>
</dbReference>
<dbReference type="EMBL" id="BMJT01000001">
    <property type="protein sequence ID" value="GGG12188.1"/>
    <property type="molecule type" value="Genomic_DNA"/>
</dbReference>
<feature type="domain" description="Amidase" evidence="2">
    <location>
        <begin position="26"/>
        <end position="454"/>
    </location>
</feature>
<comment type="caution">
    <text evidence="3">The sequence shown here is derived from an EMBL/GenBank/DDBJ whole genome shotgun (WGS) entry which is preliminary data.</text>
</comment>
<sequence>MKQDITMMSAIQLAQCIREQQITVVEVVTTFLEKIDRINPKINAFVTIMRDEALQQAHEADQAIANGQPLGVIHGVPVAIKDLTPVKDVRYTMGSKLFEHQIADRDAIVVERIRAAGGIIIGKTNTPEFGHKGTTDNLVFGASRNPWHLDRITGGSSGGSSAAVAAGLVPLAEGTDGGGSIRIPAALCGVFGYKPTYGKIPMDIFGPFSSQAPFLHYGPIARTVEDATLLYDIMAGPDTSDAFTTEPHQAVYPVLEQDISSLKVAYSKGFGFFNVTSEVQQACDQAAETFRTLGCQVDDITFAFEQPKENIEQVWFDLWCGLLASSFHDLPPEQMALLEPKVQEWIALGTEMSATEYLKAYNDRDQTFNALKKVLDEYDVIITPTTAMTAFPIAIWGPEEINGEAINPMHGWFLTYLLNLTGHPAASLPVGFDQEGLPIGLQIIGNRLDDATVLQASRAFERVANWYTSYEKIQL</sequence>
<evidence type="ECO:0000256" key="1">
    <source>
        <dbReference type="ARBA" id="ARBA00009199"/>
    </source>
</evidence>
<dbReference type="Gene3D" id="3.90.1300.10">
    <property type="entry name" value="Amidase signature (AS) domain"/>
    <property type="match status" value="1"/>
</dbReference>
<reference evidence="3" key="1">
    <citation type="journal article" date="2014" name="Int. J. Syst. Evol. Microbiol.">
        <title>Complete genome sequence of Corynebacterium casei LMG S-19264T (=DSM 44701T), isolated from a smear-ripened cheese.</title>
        <authorList>
            <consortium name="US DOE Joint Genome Institute (JGI-PGF)"/>
            <person name="Walter F."/>
            <person name="Albersmeier A."/>
            <person name="Kalinowski J."/>
            <person name="Ruckert C."/>
        </authorList>
    </citation>
    <scope>NUCLEOTIDE SEQUENCE</scope>
    <source>
        <strain evidence="3">CGMCC 1.15760</strain>
    </source>
</reference>